<comment type="caution">
    <text evidence="2">The sequence shown here is derived from an EMBL/GenBank/DDBJ whole genome shotgun (WGS) entry which is preliminary data.</text>
</comment>
<evidence type="ECO:0000313" key="4">
    <source>
        <dbReference type="Proteomes" id="UP001501427"/>
    </source>
</evidence>
<dbReference type="EMBL" id="BAAAHD010000061">
    <property type="protein sequence ID" value="GAA0585287.1"/>
    <property type="molecule type" value="Genomic_DNA"/>
</dbReference>
<dbReference type="RefSeq" id="WP_184884416.1">
    <property type="nucleotide sequence ID" value="NZ_BAAAHD010000061.1"/>
</dbReference>
<reference evidence="1" key="1">
    <citation type="journal article" date="2014" name="Int. J. Syst. Evol. Microbiol.">
        <title>Complete genome of a new Firmicutes species belonging to the dominant human colonic microbiota ('Ruminococcus bicirculans') reveals two chromosomes and a selective capacity to utilize plant glucans.</title>
        <authorList>
            <consortium name="NISC Comparative Sequencing Program"/>
            <person name="Wegmann U."/>
            <person name="Louis P."/>
            <person name="Goesmann A."/>
            <person name="Henrissat B."/>
            <person name="Duncan S.H."/>
            <person name="Flint H.J."/>
        </authorList>
    </citation>
    <scope>NUCLEOTIDE SEQUENCE</scope>
    <source>
        <strain evidence="1">JCM 10667</strain>
    </source>
</reference>
<reference evidence="4" key="2">
    <citation type="journal article" date="2019" name="Int. J. Syst. Evol. Microbiol.">
        <title>The Global Catalogue of Microorganisms (GCM) 10K type strain sequencing project: providing services to taxonomists for standard genome sequencing and annotation.</title>
        <authorList>
            <consortium name="The Broad Institute Genomics Platform"/>
            <consortium name="The Broad Institute Genome Sequencing Center for Infectious Disease"/>
            <person name="Wu L."/>
            <person name="Ma J."/>
        </authorList>
    </citation>
    <scope>NUCLEOTIDE SEQUENCE [LARGE SCALE GENOMIC DNA]</scope>
    <source>
        <strain evidence="4">JCM 10667</strain>
    </source>
</reference>
<keyword evidence="4" id="KW-1185">Reference proteome</keyword>
<dbReference type="Proteomes" id="UP001501427">
    <property type="component" value="Unassembled WGS sequence"/>
</dbReference>
<dbReference type="AlphaFoldDB" id="A0A7W7IDS6"/>
<dbReference type="EMBL" id="JACHMV010000001">
    <property type="protein sequence ID" value="MBB4775258.1"/>
    <property type="molecule type" value="Genomic_DNA"/>
</dbReference>
<reference evidence="2 3" key="3">
    <citation type="submission" date="2020-08" db="EMBL/GenBank/DDBJ databases">
        <title>Sequencing the genomes of 1000 actinobacteria strains.</title>
        <authorList>
            <person name="Klenk H.-P."/>
        </authorList>
    </citation>
    <scope>NUCLEOTIDE SEQUENCE [LARGE SCALE GENOMIC DNA]</scope>
    <source>
        <strain evidence="2 3">DSM 44772</strain>
    </source>
</reference>
<accession>A0A7W7IDS6</accession>
<gene>
    <name evidence="2" type="ORF">F4557_003676</name>
    <name evidence="1" type="ORF">GCM10009546_54520</name>
</gene>
<proteinExistence type="predicted"/>
<evidence type="ECO:0000313" key="1">
    <source>
        <dbReference type="EMBL" id="GAA0585287.1"/>
    </source>
</evidence>
<dbReference type="Proteomes" id="UP000549343">
    <property type="component" value="Unassembled WGS sequence"/>
</dbReference>
<protein>
    <submittedName>
        <fullName evidence="2">Uncharacterized protein</fullName>
    </submittedName>
</protein>
<organism evidence="2 3">
    <name type="scientific">Actinomadura livida</name>
    <dbReference type="NCBI Taxonomy" id="79909"/>
    <lineage>
        <taxon>Bacteria</taxon>
        <taxon>Bacillati</taxon>
        <taxon>Actinomycetota</taxon>
        <taxon>Actinomycetes</taxon>
        <taxon>Streptosporangiales</taxon>
        <taxon>Thermomonosporaceae</taxon>
        <taxon>Actinomadura</taxon>
    </lineage>
</organism>
<evidence type="ECO:0000313" key="2">
    <source>
        <dbReference type="EMBL" id="MBB4775258.1"/>
    </source>
</evidence>
<evidence type="ECO:0000313" key="3">
    <source>
        <dbReference type="Proteomes" id="UP000549343"/>
    </source>
</evidence>
<sequence>MAEFARRNLWLLLAVAVAVAGSAAWHLSTGPERVDWLPPRTTGQDWYPVCEGTAFTRAAAYRGGGPHPIVIYGGIGAGAGASVDPDKPPSTWRPGTPAQVRLVSCAEPIGERGGLEEVASCPKYARRTVFSYAPAGTAPMYRTRYLVRLLEARTGREVRRFEITGADEVCPANPPQRTFTLQTGILPSQYRAVLAPYVEGPAR</sequence>
<reference evidence="1" key="4">
    <citation type="submission" date="2023-12" db="EMBL/GenBank/DDBJ databases">
        <authorList>
            <person name="Sun Q."/>
            <person name="Inoue M."/>
        </authorList>
    </citation>
    <scope>NUCLEOTIDE SEQUENCE</scope>
    <source>
        <strain evidence="1">JCM 10667</strain>
    </source>
</reference>
<name>A0A7W7IDS6_9ACTN</name>